<dbReference type="Pfam" id="PF07798">
    <property type="entry name" value="CCDC90-like"/>
    <property type="match status" value="1"/>
</dbReference>
<sequence length="395" mass="44307">MEAGEDGEKRTSQNQGKSCKGTLYYSSVLKSKGRNPRCIGLSRTLQQVPSYIVGDSEVEASKEGQNLTDFRYACLGYSVYLDNKDASADGQKPRSELPVCVGLELLVDKRVPAADHSPVDAQSREEDQGFPQPRPHKTPHPVGEEFLSRYTRNASLVASGVARNLIKVGNYIKNSVDDILYPYRRRPNFGKSPADGERRRNAFEELKLKWQHPGFVFDFNNLEQIPSANRLYSSLSSSLRYSGRYITTKQISHPVNSNGKRSFLADTLALVRRLEAQGVPSKQAEAIAAATTEVLNDGLENVAQSFTAKAEMQKVWVCLIVIKLSLFIYYVIQAHYSISISPPTNNYINAERRESLLPALSRSCSSAYHFYYEGIYRYYQGSKLVMILILHAILI</sequence>
<protein>
    <recommendedName>
        <fullName evidence="9">DUF8204 domain-containing protein</fullName>
    </recommendedName>
</protein>
<proteinExistence type="predicted"/>
<dbReference type="Proteomes" id="UP001279734">
    <property type="component" value="Unassembled WGS sequence"/>
</dbReference>
<evidence type="ECO:0000313" key="10">
    <source>
        <dbReference type="EMBL" id="GMH06520.1"/>
    </source>
</evidence>
<evidence type="ECO:0000313" key="11">
    <source>
        <dbReference type="Proteomes" id="UP001279734"/>
    </source>
</evidence>
<comment type="caution">
    <text evidence="10">The sequence shown here is derived from an EMBL/GenBank/DDBJ whole genome shotgun (WGS) entry which is preliminary data.</text>
</comment>
<dbReference type="PANTHER" id="PTHR34566">
    <property type="entry name" value="ALTERED INHERITANCE OF MITOCHONDRIA PROTEIN"/>
    <property type="match status" value="1"/>
</dbReference>
<comment type="subcellular location">
    <subcellularLocation>
        <location evidence="2">Membrane</location>
    </subcellularLocation>
    <subcellularLocation>
        <location evidence="1">Mitochondrion</location>
    </subcellularLocation>
</comment>
<evidence type="ECO:0000256" key="8">
    <source>
        <dbReference type="SAM" id="MobiDB-lite"/>
    </source>
</evidence>
<dbReference type="InterPro" id="IPR024461">
    <property type="entry name" value="CCDC90-like"/>
</dbReference>
<evidence type="ECO:0000256" key="3">
    <source>
        <dbReference type="ARBA" id="ARBA00022692"/>
    </source>
</evidence>
<keyword evidence="11" id="KW-1185">Reference proteome</keyword>
<accession>A0AAD3S8W5</accession>
<organism evidence="10 11">
    <name type="scientific">Nepenthes gracilis</name>
    <name type="common">Slender pitcher plant</name>
    <dbReference type="NCBI Taxonomy" id="150966"/>
    <lineage>
        <taxon>Eukaryota</taxon>
        <taxon>Viridiplantae</taxon>
        <taxon>Streptophyta</taxon>
        <taxon>Embryophyta</taxon>
        <taxon>Tracheophyta</taxon>
        <taxon>Spermatophyta</taxon>
        <taxon>Magnoliopsida</taxon>
        <taxon>eudicotyledons</taxon>
        <taxon>Gunneridae</taxon>
        <taxon>Pentapetalae</taxon>
        <taxon>Caryophyllales</taxon>
        <taxon>Nepenthaceae</taxon>
        <taxon>Nepenthes</taxon>
    </lineage>
</organism>
<keyword evidence="3" id="KW-0812">Transmembrane</keyword>
<evidence type="ECO:0000256" key="5">
    <source>
        <dbReference type="ARBA" id="ARBA00023054"/>
    </source>
</evidence>
<evidence type="ECO:0000259" key="9">
    <source>
        <dbReference type="Pfam" id="PF26631"/>
    </source>
</evidence>
<feature type="domain" description="DUF8204" evidence="9">
    <location>
        <begin position="15"/>
        <end position="106"/>
    </location>
</feature>
<evidence type="ECO:0000256" key="6">
    <source>
        <dbReference type="ARBA" id="ARBA00023128"/>
    </source>
</evidence>
<gene>
    <name evidence="10" type="ORF">Nepgr_008360</name>
</gene>
<dbReference type="Pfam" id="PF26631">
    <property type="entry name" value="DUF8204"/>
    <property type="match status" value="1"/>
</dbReference>
<keyword evidence="6" id="KW-0496">Mitochondrion</keyword>
<dbReference type="GO" id="GO:0005739">
    <property type="term" value="C:mitochondrion"/>
    <property type="evidence" value="ECO:0007669"/>
    <property type="project" value="UniProtKB-SubCell"/>
</dbReference>
<dbReference type="EMBL" id="BSYO01000006">
    <property type="protein sequence ID" value="GMH06520.1"/>
    <property type="molecule type" value="Genomic_DNA"/>
</dbReference>
<evidence type="ECO:0000256" key="7">
    <source>
        <dbReference type="ARBA" id="ARBA00023136"/>
    </source>
</evidence>
<keyword evidence="5" id="KW-0175">Coiled coil</keyword>
<feature type="region of interest" description="Disordered" evidence="8">
    <location>
        <begin position="114"/>
        <end position="143"/>
    </location>
</feature>
<dbReference type="InterPro" id="IPR058517">
    <property type="entry name" value="DUF8204"/>
</dbReference>
<dbReference type="AlphaFoldDB" id="A0AAD3S8W5"/>
<evidence type="ECO:0000256" key="2">
    <source>
        <dbReference type="ARBA" id="ARBA00004370"/>
    </source>
</evidence>
<dbReference type="PANTHER" id="PTHR34566:SF2">
    <property type="entry name" value="ALTERED INHERITANCE OF MITOCHONDRIA PROTEIN"/>
    <property type="match status" value="1"/>
</dbReference>
<name>A0AAD3S8W5_NEPGR</name>
<reference evidence="10" key="1">
    <citation type="submission" date="2023-05" db="EMBL/GenBank/DDBJ databases">
        <title>Nepenthes gracilis genome sequencing.</title>
        <authorList>
            <person name="Fukushima K."/>
        </authorList>
    </citation>
    <scope>NUCLEOTIDE SEQUENCE</scope>
    <source>
        <strain evidence="10">SING2019-196</strain>
    </source>
</reference>
<evidence type="ECO:0000256" key="1">
    <source>
        <dbReference type="ARBA" id="ARBA00004173"/>
    </source>
</evidence>
<keyword evidence="7" id="KW-0472">Membrane</keyword>
<keyword evidence="4" id="KW-1133">Transmembrane helix</keyword>
<dbReference type="GO" id="GO:0016020">
    <property type="term" value="C:membrane"/>
    <property type="evidence" value="ECO:0007669"/>
    <property type="project" value="UniProtKB-SubCell"/>
</dbReference>
<evidence type="ECO:0000256" key="4">
    <source>
        <dbReference type="ARBA" id="ARBA00022989"/>
    </source>
</evidence>
<dbReference type="Gene3D" id="1.20.5.340">
    <property type="match status" value="1"/>
</dbReference>